<keyword evidence="3" id="KW-1185">Reference proteome</keyword>
<dbReference type="InterPro" id="IPR025724">
    <property type="entry name" value="GAG-pre-integrase_dom"/>
</dbReference>
<dbReference type="PROSITE" id="PS50994">
    <property type="entry name" value="INTEGRASE"/>
    <property type="match status" value="1"/>
</dbReference>
<protein>
    <recommendedName>
        <fullName evidence="1">Integrase catalytic domain-containing protein</fullName>
    </recommendedName>
</protein>
<dbReference type="SUPFAM" id="SSF53098">
    <property type="entry name" value="Ribonuclease H-like"/>
    <property type="match status" value="1"/>
</dbReference>
<evidence type="ECO:0000259" key="1">
    <source>
        <dbReference type="PROSITE" id="PS50994"/>
    </source>
</evidence>
<gene>
    <name evidence="2" type="ORF">PR048_002702</name>
</gene>
<dbReference type="InterPro" id="IPR039537">
    <property type="entry name" value="Retrotran_Ty1/copia-like"/>
</dbReference>
<sequence>MNVESVGRVVTDYCELKEVLYVPQLSKNILLVGSIMRNGGEVNFTKNEVAVIKENEVLIRGRKGANGLYVVTITRDSIPEALVAEHKNLEMTWHRRLGHISQDCLKVVSRIVEGMNLITPNSWNKKKYIVTFTDGFTYFSEIHLLELKTEVPELVIRHIRKIERQAWTNVEGIVIDTSAQYTPQHQGTAERFNRTLLDKVRALMLDSAAPEDLWSEAAYTATYLINRSQTKGQSETPAELWYGKKPDVSNLRIFGCEAYSKIDRHQLKFKQRNQKTCEDTVGIQERASKRNRRTPVRYEDYVMLKYEEALSYPEGRHWKVAVEEEKQALIKNETWTVVKKEKCPGSTENTDEQMDT</sequence>
<dbReference type="Proteomes" id="UP001159363">
    <property type="component" value="Chromosome 1"/>
</dbReference>
<reference evidence="2 3" key="1">
    <citation type="submission" date="2023-02" db="EMBL/GenBank/DDBJ databases">
        <title>LHISI_Scaffold_Assembly.</title>
        <authorList>
            <person name="Stuart O.P."/>
            <person name="Cleave R."/>
            <person name="Magrath M.J.L."/>
            <person name="Mikheyev A.S."/>
        </authorList>
    </citation>
    <scope>NUCLEOTIDE SEQUENCE [LARGE SCALE GENOMIC DNA]</scope>
    <source>
        <strain evidence="2">Daus_M_001</strain>
        <tissue evidence="2">Leg muscle</tissue>
    </source>
</reference>
<dbReference type="InterPro" id="IPR036397">
    <property type="entry name" value="RNaseH_sf"/>
</dbReference>
<dbReference type="PANTHER" id="PTHR42648:SF28">
    <property type="entry name" value="TRANSPOSON-ENCODED PROTEIN WITH RIBONUCLEASE H-LIKE AND RETROVIRUS ZINC FINGER-LIKE DOMAINS"/>
    <property type="match status" value="1"/>
</dbReference>
<evidence type="ECO:0000313" key="3">
    <source>
        <dbReference type="Proteomes" id="UP001159363"/>
    </source>
</evidence>
<dbReference type="InterPro" id="IPR012337">
    <property type="entry name" value="RNaseH-like_sf"/>
</dbReference>
<evidence type="ECO:0000313" key="2">
    <source>
        <dbReference type="EMBL" id="KAJ8897356.1"/>
    </source>
</evidence>
<dbReference type="EMBL" id="JARBHB010000001">
    <property type="protein sequence ID" value="KAJ8897356.1"/>
    <property type="molecule type" value="Genomic_DNA"/>
</dbReference>
<organism evidence="2 3">
    <name type="scientific">Dryococelus australis</name>
    <dbReference type="NCBI Taxonomy" id="614101"/>
    <lineage>
        <taxon>Eukaryota</taxon>
        <taxon>Metazoa</taxon>
        <taxon>Ecdysozoa</taxon>
        <taxon>Arthropoda</taxon>
        <taxon>Hexapoda</taxon>
        <taxon>Insecta</taxon>
        <taxon>Pterygota</taxon>
        <taxon>Neoptera</taxon>
        <taxon>Polyneoptera</taxon>
        <taxon>Phasmatodea</taxon>
        <taxon>Verophasmatodea</taxon>
        <taxon>Anareolatae</taxon>
        <taxon>Phasmatidae</taxon>
        <taxon>Eurycanthinae</taxon>
        <taxon>Dryococelus</taxon>
    </lineage>
</organism>
<dbReference type="PANTHER" id="PTHR42648">
    <property type="entry name" value="TRANSPOSASE, PUTATIVE-RELATED"/>
    <property type="match status" value="1"/>
</dbReference>
<name>A0ABQ9IL18_9NEOP</name>
<comment type="caution">
    <text evidence="2">The sequence shown here is derived from an EMBL/GenBank/DDBJ whole genome shotgun (WGS) entry which is preliminary data.</text>
</comment>
<dbReference type="Pfam" id="PF13976">
    <property type="entry name" value="gag_pre-integrs"/>
    <property type="match status" value="1"/>
</dbReference>
<feature type="domain" description="Integrase catalytic" evidence="1">
    <location>
        <begin position="75"/>
        <end position="245"/>
    </location>
</feature>
<accession>A0ABQ9IL18</accession>
<proteinExistence type="predicted"/>
<dbReference type="Gene3D" id="3.30.420.10">
    <property type="entry name" value="Ribonuclease H-like superfamily/Ribonuclease H"/>
    <property type="match status" value="1"/>
</dbReference>
<dbReference type="InterPro" id="IPR001584">
    <property type="entry name" value="Integrase_cat-core"/>
</dbReference>